<feature type="non-terminal residue" evidence="2">
    <location>
        <position position="1"/>
    </location>
</feature>
<keyword evidence="3" id="KW-1185">Reference proteome</keyword>
<evidence type="ECO:0000313" key="3">
    <source>
        <dbReference type="Proteomes" id="UP001432322"/>
    </source>
</evidence>
<protein>
    <submittedName>
        <fullName evidence="2">Uncharacterized protein</fullName>
    </submittedName>
</protein>
<dbReference type="AlphaFoldDB" id="A0AAV5VII4"/>
<feature type="compositionally biased region" description="Pro residues" evidence="1">
    <location>
        <begin position="85"/>
        <end position="102"/>
    </location>
</feature>
<evidence type="ECO:0000256" key="1">
    <source>
        <dbReference type="SAM" id="MobiDB-lite"/>
    </source>
</evidence>
<gene>
    <name evidence="2" type="ORF">PFISCL1PPCAC_10849</name>
</gene>
<sequence length="102" mass="11282">VDPKKTQAKAAVEQFACSQKAELRAIFDNIFERQSNSRNKKDLHIRISFEITKIEEWASSVTKKTVERSIGGTAGATPLPRSPMLSPPMDIPPRSPPPPRVG</sequence>
<dbReference type="Proteomes" id="UP001432322">
    <property type="component" value="Unassembled WGS sequence"/>
</dbReference>
<evidence type="ECO:0000313" key="2">
    <source>
        <dbReference type="EMBL" id="GMT19552.1"/>
    </source>
</evidence>
<feature type="non-terminal residue" evidence="2">
    <location>
        <position position="102"/>
    </location>
</feature>
<comment type="caution">
    <text evidence="2">The sequence shown here is derived from an EMBL/GenBank/DDBJ whole genome shotgun (WGS) entry which is preliminary data.</text>
</comment>
<reference evidence="2" key="1">
    <citation type="submission" date="2023-10" db="EMBL/GenBank/DDBJ databases">
        <title>Genome assembly of Pristionchus species.</title>
        <authorList>
            <person name="Yoshida K."/>
            <person name="Sommer R.J."/>
        </authorList>
    </citation>
    <scope>NUCLEOTIDE SEQUENCE</scope>
    <source>
        <strain evidence="2">RS5133</strain>
    </source>
</reference>
<organism evidence="2 3">
    <name type="scientific">Pristionchus fissidentatus</name>
    <dbReference type="NCBI Taxonomy" id="1538716"/>
    <lineage>
        <taxon>Eukaryota</taxon>
        <taxon>Metazoa</taxon>
        <taxon>Ecdysozoa</taxon>
        <taxon>Nematoda</taxon>
        <taxon>Chromadorea</taxon>
        <taxon>Rhabditida</taxon>
        <taxon>Rhabditina</taxon>
        <taxon>Diplogasteromorpha</taxon>
        <taxon>Diplogasteroidea</taxon>
        <taxon>Neodiplogasteridae</taxon>
        <taxon>Pristionchus</taxon>
    </lineage>
</organism>
<accession>A0AAV5VII4</accession>
<proteinExistence type="predicted"/>
<feature type="region of interest" description="Disordered" evidence="1">
    <location>
        <begin position="62"/>
        <end position="102"/>
    </location>
</feature>
<dbReference type="EMBL" id="BTSY01000003">
    <property type="protein sequence ID" value="GMT19552.1"/>
    <property type="molecule type" value="Genomic_DNA"/>
</dbReference>
<name>A0AAV5VII4_9BILA</name>